<feature type="transmembrane region" description="Helical" evidence="2">
    <location>
        <begin position="138"/>
        <end position="156"/>
    </location>
</feature>
<dbReference type="Proteomes" id="UP000654370">
    <property type="component" value="Unassembled WGS sequence"/>
</dbReference>
<keyword evidence="2" id="KW-0812">Transmembrane</keyword>
<comment type="caution">
    <text evidence="3">The sequence shown here is derived from an EMBL/GenBank/DDBJ whole genome shotgun (WGS) entry which is preliminary data.</text>
</comment>
<dbReference type="EMBL" id="JAEPQZ010000006">
    <property type="protein sequence ID" value="KAG2179866.1"/>
    <property type="molecule type" value="Genomic_DNA"/>
</dbReference>
<dbReference type="AlphaFoldDB" id="A0A8H7PVA5"/>
<reference evidence="3" key="1">
    <citation type="submission" date="2020-12" db="EMBL/GenBank/DDBJ databases">
        <title>Metabolic potential, ecology and presence of endohyphal bacteria is reflected in genomic diversity of Mucoromycotina.</title>
        <authorList>
            <person name="Muszewska A."/>
            <person name="Okrasinska A."/>
            <person name="Steczkiewicz K."/>
            <person name="Drgas O."/>
            <person name="Orlowska M."/>
            <person name="Perlinska-Lenart U."/>
            <person name="Aleksandrzak-Piekarczyk T."/>
            <person name="Szatraj K."/>
            <person name="Zielenkiewicz U."/>
            <person name="Pilsyk S."/>
            <person name="Malc E."/>
            <person name="Mieczkowski P."/>
            <person name="Kruszewska J.S."/>
            <person name="Biernat P."/>
            <person name="Pawlowska J."/>
        </authorList>
    </citation>
    <scope>NUCLEOTIDE SEQUENCE</scope>
    <source>
        <strain evidence="3">WA0000067209</strain>
    </source>
</reference>
<feature type="non-terminal residue" evidence="3">
    <location>
        <position position="1"/>
    </location>
</feature>
<evidence type="ECO:0000313" key="3">
    <source>
        <dbReference type="EMBL" id="KAG2179866.1"/>
    </source>
</evidence>
<feature type="region of interest" description="Disordered" evidence="1">
    <location>
        <begin position="222"/>
        <end position="251"/>
    </location>
</feature>
<feature type="compositionally biased region" description="Low complexity" evidence="1">
    <location>
        <begin position="175"/>
        <end position="185"/>
    </location>
</feature>
<accession>A0A8H7PVA5</accession>
<organism evidence="3 4">
    <name type="scientific">Mortierella isabellina</name>
    <name type="common">Filamentous fungus</name>
    <name type="synonym">Umbelopsis isabellina</name>
    <dbReference type="NCBI Taxonomy" id="91625"/>
    <lineage>
        <taxon>Eukaryota</taxon>
        <taxon>Fungi</taxon>
        <taxon>Fungi incertae sedis</taxon>
        <taxon>Mucoromycota</taxon>
        <taxon>Mucoromycotina</taxon>
        <taxon>Umbelopsidomycetes</taxon>
        <taxon>Umbelopsidales</taxon>
        <taxon>Umbelopsidaceae</taxon>
        <taxon>Umbelopsis</taxon>
    </lineage>
</organism>
<evidence type="ECO:0000313" key="4">
    <source>
        <dbReference type="Proteomes" id="UP000654370"/>
    </source>
</evidence>
<feature type="transmembrane region" description="Helical" evidence="2">
    <location>
        <begin position="70"/>
        <end position="91"/>
    </location>
</feature>
<feature type="region of interest" description="Disordered" evidence="1">
    <location>
        <begin position="172"/>
        <end position="209"/>
    </location>
</feature>
<evidence type="ECO:0000256" key="1">
    <source>
        <dbReference type="SAM" id="MobiDB-lite"/>
    </source>
</evidence>
<keyword evidence="4" id="KW-1185">Reference proteome</keyword>
<protein>
    <submittedName>
        <fullName evidence="3">Uncharacterized protein</fullName>
    </submittedName>
</protein>
<feature type="transmembrane region" description="Helical" evidence="2">
    <location>
        <begin position="103"/>
        <end position="132"/>
    </location>
</feature>
<name>A0A8H7PVA5_MORIS</name>
<dbReference type="OrthoDB" id="2417381at2759"/>
<feature type="compositionally biased region" description="Low complexity" evidence="1">
    <location>
        <begin position="222"/>
        <end position="240"/>
    </location>
</feature>
<keyword evidence="2" id="KW-0472">Membrane</keyword>
<keyword evidence="2" id="KW-1133">Transmembrane helix</keyword>
<feature type="transmembrane region" description="Helical" evidence="2">
    <location>
        <begin position="29"/>
        <end position="50"/>
    </location>
</feature>
<sequence length="251" mass="27567">MVFGNAVLLDRVVTIVPVHLARRFMIAHIIILVIRVGIGIVDTAIIHVSAADNGSCIYEDNVIWGPVYTLYDTLTDLYVTMAIIVILVIHIKKIKHADISTNISLFMAIGVTNVLRTVILMVCNLVSASLIISKERQVVIMIAWPIINLLFILLVGHDTDIAKAIRKMHQNFPRSSGSSASLSPSNGATDQEYNSDKHSNNSSSVHNSTAPNDILFQLQPTTTTTHTSHTSHTSGSHSPTAVAEDERVRWR</sequence>
<gene>
    <name evidence="3" type="ORF">INT43_003652</name>
</gene>
<proteinExistence type="predicted"/>
<evidence type="ECO:0000256" key="2">
    <source>
        <dbReference type="SAM" id="Phobius"/>
    </source>
</evidence>